<gene>
    <name evidence="1" type="ORF">CLM73_16930</name>
</gene>
<evidence type="ECO:0000313" key="1">
    <source>
        <dbReference type="EMBL" id="AVJ28659.1"/>
    </source>
</evidence>
<dbReference type="RefSeq" id="WP_105239426.1">
    <property type="nucleotide sequence ID" value="NZ_CP023270.1"/>
</dbReference>
<organism evidence="1 2">
    <name type="scientific">Achromobacter spanius</name>
    <dbReference type="NCBI Taxonomy" id="217203"/>
    <lineage>
        <taxon>Bacteria</taxon>
        <taxon>Pseudomonadati</taxon>
        <taxon>Pseudomonadota</taxon>
        <taxon>Betaproteobacteria</taxon>
        <taxon>Burkholderiales</taxon>
        <taxon>Alcaligenaceae</taxon>
        <taxon>Achromobacter</taxon>
    </lineage>
</organism>
<name>A0A2S0I9C8_9BURK</name>
<sequence length="85" mass="9546">MDHSEMMARMITLPVSPGRFDGWDGVLSSLADCLMQVQGKLTETDVKRFLDVGALVYRTCCQDEARQRWTAEELAAFHRKAPADA</sequence>
<protein>
    <recommendedName>
        <fullName evidence="3">DNA-3-methyladenine glycosylase</fullName>
    </recommendedName>
</protein>
<dbReference type="EMBL" id="CP023270">
    <property type="protein sequence ID" value="AVJ28659.1"/>
    <property type="molecule type" value="Genomic_DNA"/>
</dbReference>
<evidence type="ECO:0008006" key="3">
    <source>
        <dbReference type="Google" id="ProtNLM"/>
    </source>
</evidence>
<dbReference type="Proteomes" id="UP000239477">
    <property type="component" value="Chromosome"/>
</dbReference>
<accession>A0A2S0I9C8</accession>
<keyword evidence="2" id="KW-1185">Reference proteome</keyword>
<proteinExistence type="predicted"/>
<reference evidence="1 2" key="1">
    <citation type="submission" date="2017-09" db="EMBL/GenBank/DDBJ databases">
        <title>Genomic, metabolic, and phenotypic characteristics of bacterial isolates from the natural microbiome of the model nematode Caenorhabditis elegans.</title>
        <authorList>
            <person name="Zimmermann J."/>
            <person name="Obeng N."/>
            <person name="Yang W."/>
            <person name="Obeng O."/>
            <person name="Kissoyan K."/>
            <person name="Pees B."/>
            <person name="Dirksen P."/>
            <person name="Hoppner M."/>
            <person name="Franke A."/>
            <person name="Rosenstiel P."/>
            <person name="Leippe M."/>
            <person name="Dierking K."/>
            <person name="Kaleta C."/>
            <person name="Schulenburg H."/>
        </authorList>
    </citation>
    <scope>NUCLEOTIDE SEQUENCE [LARGE SCALE GENOMIC DNA]</scope>
    <source>
        <strain evidence="1 2">MYb73</strain>
    </source>
</reference>
<dbReference type="OrthoDB" id="8659270at2"/>
<dbReference type="AlphaFoldDB" id="A0A2S0I9C8"/>
<evidence type="ECO:0000313" key="2">
    <source>
        <dbReference type="Proteomes" id="UP000239477"/>
    </source>
</evidence>